<dbReference type="EMBL" id="OU963863">
    <property type="protein sequence ID" value="CAH0385617.1"/>
    <property type="molecule type" value="Genomic_DNA"/>
</dbReference>
<evidence type="ECO:0000313" key="2">
    <source>
        <dbReference type="Proteomes" id="UP001152759"/>
    </source>
</evidence>
<organism evidence="1 2">
    <name type="scientific">Bemisia tabaci</name>
    <name type="common">Sweetpotato whitefly</name>
    <name type="synonym">Aleurodes tabaci</name>
    <dbReference type="NCBI Taxonomy" id="7038"/>
    <lineage>
        <taxon>Eukaryota</taxon>
        <taxon>Metazoa</taxon>
        <taxon>Ecdysozoa</taxon>
        <taxon>Arthropoda</taxon>
        <taxon>Hexapoda</taxon>
        <taxon>Insecta</taxon>
        <taxon>Pterygota</taxon>
        <taxon>Neoptera</taxon>
        <taxon>Paraneoptera</taxon>
        <taxon>Hemiptera</taxon>
        <taxon>Sternorrhyncha</taxon>
        <taxon>Aleyrodoidea</taxon>
        <taxon>Aleyrodidae</taxon>
        <taxon>Aleyrodinae</taxon>
        <taxon>Bemisia</taxon>
    </lineage>
</organism>
<sequence length="202" mass="22366">MNHNEEGPILGPISGELAVPGMNHIINNNSVIPMLPNLPYAAAHLGLYHQHLIQQMRLMPYFHQYFQSLSIPKFSKLMESFKAPLMGCASVPPRPPFYEMPLCPPKVPRNAHGRVKLITYKAPAAEYPVLGANEAQTRSLTDQENLDTLTQSFKDTCAHCTRRRVSVMRCISLACTAIISAAMISAKTSYEPSSVARTLLFG</sequence>
<accession>A0A9P0A721</accession>
<name>A0A9P0A721_BEMTA</name>
<reference evidence="1" key="1">
    <citation type="submission" date="2021-12" db="EMBL/GenBank/DDBJ databases">
        <authorList>
            <person name="King R."/>
        </authorList>
    </citation>
    <scope>NUCLEOTIDE SEQUENCE</scope>
</reference>
<dbReference type="AlphaFoldDB" id="A0A9P0A721"/>
<dbReference type="Proteomes" id="UP001152759">
    <property type="component" value="Chromosome 2"/>
</dbReference>
<protein>
    <submittedName>
        <fullName evidence="1">Uncharacterized protein</fullName>
    </submittedName>
</protein>
<gene>
    <name evidence="1" type="ORF">BEMITA_LOCUS4831</name>
</gene>
<proteinExistence type="predicted"/>
<keyword evidence="2" id="KW-1185">Reference proteome</keyword>
<evidence type="ECO:0000313" key="1">
    <source>
        <dbReference type="EMBL" id="CAH0385617.1"/>
    </source>
</evidence>